<sequence length="134" mass="14624">MISNEFNNILLRCNHHLLSVTCAAIQKLRKRHTDGVVKDKGMTAASPPSYTLSCSWFGGSRCSSAEKAPYHPRPEESTTVRTAMPKCPGRASFLSLSLEKGSALLTASSLFVQRPQGEEERDRRTDALDGSVNG</sequence>
<keyword evidence="3" id="KW-1185">Reference proteome</keyword>
<gene>
    <name evidence="2" type="ORF">VZT92_007337</name>
</gene>
<proteinExistence type="predicted"/>
<dbReference type="EMBL" id="JBCEZU010000056">
    <property type="protein sequence ID" value="KAK9534923.1"/>
    <property type="molecule type" value="Genomic_DNA"/>
</dbReference>
<reference evidence="2 3" key="1">
    <citation type="journal article" date="2024" name="Genome Biol. Evol.">
        <title>Chromosome-level genome assembly of the viviparous eelpout Zoarces viviparus.</title>
        <authorList>
            <person name="Fuhrmann N."/>
            <person name="Brasseur M.V."/>
            <person name="Bakowski C.E."/>
            <person name="Podsiadlowski L."/>
            <person name="Prost S."/>
            <person name="Krehenwinkel H."/>
            <person name="Mayer C."/>
        </authorList>
    </citation>
    <scope>NUCLEOTIDE SEQUENCE [LARGE SCALE GENOMIC DNA]</scope>
    <source>
        <strain evidence="2">NO-MEL_2022_Ind0_liver</strain>
    </source>
</reference>
<name>A0AAW1FK38_ZOAVI</name>
<feature type="region of interest" description="Disordered" evidence="1">
    <location>
        <begin position="63"/>
        <end position="83"/>
    </location>
</feature>
<evidence type="ECO:0000256" key="1">
    <source>
        <dbReference type="SAM" id="MobiDB-lite"/>
    </source>
</evidence>
<feature type="region of interest" description="Disordered" evidence="1">
    <location>
        <begin position="113"/>
        <end position="134"/>
    </location>
</feature>
<dbReference type="AlphaFoldDB" id="A0AAW1FK38"/>
<dbReference type="Proteomes" id="UP001488805">
    <property type="component" value="Unassembled WGS sequence"/>
</dbReference>
<evidence type="ECO:0000313" key="3">
    <source>
        <dbReference type="Proteomes" id="UP001488805"/>
    </source>
</evidence>
<protein>
    <submittedName>
        <fullName evidence="2">Uncharacterized protein</fullName>
    </submittedName>
</protein>
<accession>A0AAW1FK38</accession>
<evidence type="ECO:0000313" key="2">
    <source>
        <dbReference type="EMBL" id="KAK9534923.1"/>
    </source>
</evidence>
<feature type="compositionally biased region" description="Basic and acidic residues" evidence="1">
    <location>
        <begin position="116"/>
        <end position="127"/>
    </location>
</feature>
<organism evidence="2 3">
    <name type="scientific">Zoarces viviparus</name>
    <name type="common">Viviparous eelpout</name>
    <name type="synonym">Blennius viviparus</name>
    <dbReference type="NCBI Taxonomy" id="48416"/>
    <lineage>
        <taxon>Eukaryota</taxon>
        <taxon>Metazoa</taxon>
        <taxon>Chordata</taxon>
        <taxon>Craniata</taxon>
        <taxon>Vertebrata</taxon>
        <taxon>Euteleostomi</taxon>
        <taxon>Actinopterygii</taxon>
        <taxon>Neopterygii</taxon>
        <taxon>Teleostei</taxon>
        <taxon>Neoteleostei</taxon>
        <taxon>Acanthomorphata</taxon>
        <taxon>Eupercaria</taxon>
        <taxon>Perciformes</taxon>
        <taxon>Cottioidei</taxon>
        <taxon>Zoarcales</taxon>
        <taxon>Zoarcidae</taxon>
        <taxon>Zoarcinae</taxon>
        <taxon>Zoarces</taxon>
    </lineage>
</organism>
<feature type="compositionally biased region" description="Basic and acidic residues" evidence="1">
    <location>
        <begin position="68"/>
        <end position="78"/>
    </location>
</feature>
<comment type="caution">
    <text evidence="2">The sequence shown here is derived from an EMBL/GenBank/DDBJ whole genome shotgun (WGS) entry which is preliminary data.</text>
</comment>